<dbReference type="EMBL" id="JARYMX010000019">
    <property type="protein sequence ID" value="KAJ9536486.1"/>
    <property type="molecule type" value="Genomic_DNA"/>
</dbReference>
<accession>A0AA38SHM0</accession>
<dbReference type="AlphaFoldDB" id="A0AA38SHM0"/>
<dbReference type="Proteomes" id="UP001172457">
    <property type="component" value="Unassembled WGS sequence"/>
</dbReference>
<proteinExistence type="predicted"/>
<feature type="compositionally biased region" description="Basic residues" evidence="1">
    <location>
        <begin position="58"/>
        <end position="70"/>
    </location>
</feature>
<feature type="region of interest" description="Disordered" evidence="1">
    <location>
        <begin position="39"/>
        <end position="118"/>
    </location>
</feature>
<sequence>MSEPVLRSKSVRVAEEAPINRTPAAGVAQIVEEVVEPQLREMSRRNAMMRPPTGRGRGTSKGRGRARGRTNQRAVILEPEARQKTPVARRVKSVTMPAERSKARTESSRAFKSGVRTL</sequence>
<organism evidence="2 3">
    <name type="scientific">Centaurea solstitialis</name>
    <name type="common">yellow star-thistle</name>
    <dbReference type="NCBI Taxonomy" id="347529"/>
    <lineage>
        <taxon>Eukaryota</taxon>
        <taxon>Viridiplantae</taxon>
        <taxon>Streptophyta</taxon>
        <taxon>Embryophyta</taxon>
        <taxon>Tracheophyta</taxon>
        <taxon>Spermatophyta</taxon>
        <taxon>Magnoliopsida</taxon>
        <taxon>eudicotyledons</taxon>
        <taxon>Gunneridae</taxon>
        <taxon>Pentapetalae</taxon>
        <taxon>asterids</taxon>
        <taxon>campanulids</taxon>
        <taxon>Asterales</taxon>
        <taxon>Asteraceae</taxon>
        <taxon>Carduoideae</taxon>
        <taxon>Cardueae</taxon>
        <taxon>Centaureinae</taxon>
        <taxon>Centaurea</taxon>
    </lineage>
</organism>
<evidence type="ECO:0000313" key="2">
    <source>
        <dbReference type="EMBL" id="KAJ9536486.1"/>
    </source>
</evidence>
<name>A0AA38SHM0_9ASTR</name>
<feature type="compositionally biased region" description="Basic and acidic residues" evidence="1">
    <location>
        <begin position="99"/>
        <end position="109"/>
    </location>
</feature>
<gene>
    <name evidence="2" type="ORF">OSB04_un000323</name>
</gene>
<evidence type="ECO:0000256" key="1">
    <source>
        <dbReference type="SAM" id="MobiDB-lite"/>
    </source>
</evidence>
<evidence type="ECO:0000313" key="3">
    <source>
        <dbReference type="Proteomes" id="UP001172457"/>
    </source>
</evidence>
<keyword evidence="3" id="KW-1185">Reference proteome</keyword>
<reference evidence="2" key="1">
    <citation type="submission" date="2023-03" db="EMBL/GenBank/DDBJ databases">
        <title>Chromosome-scale reference genome and RAD-based genetic map of yellow starthistle (Centaurea solstitialis) reveal putative structural variation and QTLs associated with invader traits.</title>
        <authorList>
            <person name="Reatini B."/>
            <person name="Cang F.A."/>
            <person name="Jiang Q."/>
            <person name="Mckibben M.T.W."/>
            <person name="Barker M.S."/>
            <person name="Rieseberg L.H."/>
            <person name="Dlugosch K.M."/>
        </authorList>
    </citation>
    <scope>NUCLEOTIDE SEQUENCE</scope>
    <source>
        <strain evidence="2">CAN-66</strain>
        <tissue evidence="2">Leaf</tissue>
    </source>
</reference>
<comment type="caution">
    <text evidence="2">The sequence shown here is derived from an EMBL/GenBank/DDBJ whole genome shotgun (WGS) entry which is preliminary data.</text>
</comment>
<protein>
    <submittedName>
        <fullName evidence="2">Uncharacterized protein</fullName>
    </submittedName>
</protein>